<dbReference type="Proteomes" id="UP000614350">
    <property type="component" value="Unassembled WGS sequence"/>
</dbReference>
<sequence length="104" mass="11716">MTVHVSPNHTSCIIVRVEHPECYSVVSQASLSESPDFLFPFSRDEVHITRISMFAVALTSGVYLSYGYEVDIKDSYSIGEKFSSYSCILQIGTYFTLERLDTDS</sequence>
<organism evidence="1 2">
    <name type="scientific">Vespula vulgaris</name>
    <name type="common">Yellow jacket</name>
    <name type="synonym">Wasp</name>
    <dbReference type="NCBI Taxonomy" id="7454"/>
    <lineage>
        <taxon>Eukaryota</taxon>
        <taxon>Metazoa</taxon>
        <taxon>Ecdysozoa</taxon>
        <taxon>Arthropoda</taxon>
        <taxon>Hexapoda</taxon>
        <taxon>Insecta</taxon>
        <taxon>Pterygota</taxon>
        <taxon>Neoptera</taxon>
        <taxon>Endopterygota</taxon>
        <taxon>Hymenoptera</taxon>
        <taxon>Apocrita</taxon>
        <taxon>Aculeata</taxon>
        <taxon>Vespoidea</taxon>
        <taxon>Vespidae</taxon>
        <taxon>Vespinae</taxon>
        <taxon>Vespula</taxon>
    </lineage>
</organism>
<reference evidence="1" key="1">
    <citation type="journal article" date="2020" name="G3 (Bethesda)">
        <title>High-Quality Assemblies for Three Invasive Social Wasps from the &lt;i&gt;Vespula&lt;/i&gt; Genus.</title>
        <authorList>
            <person name="Harrop T.W.R."/>
            <person name="Guhlin J."/>
            <person name="McLaughlin G.M."/>
            <person name="Permina E."/>
            <person name="Stockwell P."/>
            <person name="Gilligan J."/>
            <person name="Le Lec M.F."/>
            <person name="Gruber M.A.M."/>
            <person name="Quinn O."/>
            <person name="Lovegrove M."/>
            <person name="Duncan E.J."/>
            <person name="Remnant E.J."/>
            <person name="Van Eeckhoven J."/>
            <person name="Graham B."/>
            <person name="Knapp R.A."/>
            <person name="Langford K.W."/>
            <person name="Kronenberg Z."/>
            <person name="Press M.O."/>
            <person name="Eacker S.M."/>
            <person name="Wilson-Rankin E.E."/>
            <person name="Purcell J."/>
            <person name="Lester P.J."/>
            <person name="Dearden P.K."/>
        </authorList>
    </citation>
    <scope>NUCLEOTIDE SEQUENCE</scope>
    <source>
        <strain evidence="1">Marl-1</strain>
    </source>
</reference>
<protein>
    <submittedName>
        <fullName evidence="1">Uncharacterized protein</fullName>
    </submittedName>
</protein>
<name>A0A834KD63_VESVU</name>
<dbReference type="AlphaFoldDB" id="A0A834KD63"/>
<keyword evidence="2" id="KW-1185">Reference proteome</keyword>
<evidence type="ECO:0000313" key="2">
    <source>
        <dbReference type="Proteomes" id="UP000614350"/>
    </source>
</evidence>
<gene>
    <name evidence="1" type="ORF">HZH66_003477</name>
</gene>
<comment type="caution">
    <text evidence="1">The sequence shown here is derived from an EMBL/GenBank/DDBJ whole genome shotgun (WGS) entry which is preliminary data.</text>
</comment>
<proteinExistence type="predicted"/>
<dbReference type="EMBL" id="JACSEA010000003">
    <property type="protein sequence ID" value="KAF7404571.1"/>
    <property type="molecule type" value="Genomic_DNA"/>
</dbReference>
<accession>A0A834KD63</accession>
<evidence type="ECO:0000313" key="1">
    <source>
        <dbReference type="EMBL" id="KAF7404571.1"/>
    </source>
</evidence>